<gene>
    <name evidence="1" type="primary">dsbD</name>
    <name evidence="1" type="ORF">RV045_12775</name>
</gene>
<organism evidence="1 2">
    <name type="scientific">Amphibiibacter pelophylacis</name>
    <dbReference type="NCBI Taxonomy" id="1799477"/>
    <lineage>
        <taxon>Bacteria</taxon>
        <taxon>Pseudomonadati</taxon>
        <taxon>Pseudomonadota</taxon>
        <taxon>Betaproteobacteria</taxon>
        <taxon>Burkholderiales</taxon>
        <taxon>Sphaerotilaceae</taxon>
        <taxon>Amphibiibacter</taxon>
    </lineage>
</organism>
<accession>A0ACC6P539</accession>
<dbReference type="Proteomes" id="UP001364695">
    <property type="component" value="Unassembled WGS sequence"/>
</dbReference>
<protein>
    <submittedName>
        <fullName evidence="1">Protein-disulfide reductase DsbD</fullName>
        <ecNumber evidence="1">1.8.1.8</ecNumber>
    </submittedName>
</protein>
<dbReference type="EC" id="1.8.1.8" evidence="1"/>
<sequence>MEGRQILKTGRLARLLGWLPLLMLLALLPGRAAIAAGDKPPPMPDLATLAADGTALDGPQFLAPREAFALKADGPDGADAADAADGRTLHLHFDIAPGYYLYRERIAVHLDASTKPWPVSLPQGESKQDPTFGHVQVFHHKLAFDLPLDAVQPLPASVRVSFQGCADGGICYPPDQAVLSLSAGEGAAGALSAKLVSYQSDSDVAAVQGGGVGAALAGALAQPAAPIAKPAPATATASKANAMPEEGWWQTLQDYYDSPQALFDRDNSLLLAGIFFVLGVLLSLTPCVLPMLPILSAILTRQHGQNARPGHGFLLSLAYSVGVMAVYTLLGVLAGLAGQGLAPLLQTPWVMGVFASVMALLALSMFGVYELRLPHKLSQRLDATSRRLPGGQYGSVLLMGGVSALLVSPCVSAPLAGAMLFISQSQDVLLGGLALMMLSLGMCVPLLLLGASAGWLLPRAGAWMDGVKVLFGFMLLAVALYMIQPFIPTAWTLAGAGTLLLMAGYWLRPFAPDTDLSLPLVLQRALALLLLALGLMQWVGVSTQGRSVLQPLSGLSARAAAPVNAQGPVFQPVDSVADFDARVAQANKAGQRVVLDFYADWCVSCVEMDEQTFPQPDIAKRLGRAVLLRADVTAMTPPQRELLRRFRLFGPPGLIFIDLQGREQHRVVGFQPPARFERSLAAAGL</sequence>
<comment type="caution">
    <text evidence="1">The sequence shown here is derived from an EMBL/GenBank/DDBJ whole genome shotgun (WGS) entry which is preliminary data.</text>
</comment>
<name>A0ACC6P539_9BURK</name>
<keyword evidence="1" id="KW-0560">Oxidoreductase</keyword>
<keyword evidence="2" id="KW-1185">Reference proteome</keyword>
<evidence type="ECO:0000313" key="2">
    <source>
        <dbReference type="Proteomes" id="UP001364695"/>
    </source>
</evidence>
<proteinExistence type="predicted"/>
<dbReference type="EMBL" id="JAWDIE010000023">
    <property type="protein sequence ID" value="MEJ7139292.1"/>
    <property type="molecule type" value="Genomic_DNA"/>
</dbReference>
<evidence type="ECO:0000313" key="1">
    <source>
        <dbReference type="EMBL" id="MEJ7139292.1"/>
    </source>
</evidence>
<reference evidence="1" key="1">
    <citation type="submission" date="2023-10" db="EMBL/GenBank/DDBJ databases">
        <title>Amphibacter perezi, gen. nov., sp. nov. a novel taxa of the family Comamonadaceae, class Betaproteobacteria isolated from the skin microbiota of Pelophylax perezi from different populations.</title>
        <authorList>
            <person name="Costa S."/>
            <person name="Proenca D.N."/>
            <person name="Lopes I."/>
            <person name="Morais P.V."/>
        </authorList>
    </citation>
    <scope>NUCLEOTIDE SEQUENCE</scope>
    <source>
        <strain evidence="1">SL12-8</strain>
    </source>
</reference>